<dbReference type="Proteomes" id="UP000009096">
    <property type="component" value="Chromosome 11"/>
</dbReference>
<accession>W7MK18</accession>
<dbReference type="AlphaFoldDB" id="W7MK18"/>
<feature type="region of interest" description="Disordered" evidence="1">
    <location>
        <begin position="143"/>
        <end position="194"/>
    </location>
</feature>
<dbReference type="HOGENOM" id="CLU_1165908_0_0_1"/>
<organism evidence="2 3">
    <name type="scientific">Gibberella moniliformis (strain M3125 / FGSC 7600)</name>
    <name type="common">Maize ear and stalk rot fungus</name>
    <name type="synonym">Fusarium verticillioides</name>
    <dbReference type="NCBI Taxonomy" id="334819"/>
    <lineage>
        <taxon>Eukaryota</taxon>
        <taxon>Fungi</taxon>
        <taxon>Dikarya</taxon>
        <taxon>Ascomycota</taxon>
        <taxon>Pezizomycotina</taxon>
        <taxon>Sordariomycetes</taxon>
        <taxon>Hypocreomycetidae</taxon>
        <taxon>Hypocreales</taxon>
        <taxon>Nectriaceae</taxon>
        <taxon>Fusarium</taxon>
        <taxon>Fusarium fujikuroi species complex</taxon>
    </lineage>
</organism>
<dbReference type="EMBL" id="DS022256">
    <property type="protein sequence ID" value="EWG51728.1"/>
    <property type="molecule type" value="Genomic_DNA"/>
</dbReference>
<reference evidence="2 3" key="1">
    <citation type="journal article" date="2010" name="Nature">
        <title>Comparative genomics reveals mobile pathogenicity chromosomes in Fusarium.</title>
        <authorList>
            <person name="Ma L.J."/>
            <person name="van der Does H.C."/>
            <person name="Borkovich K.A."/>
            <person name="Coleman J.J."/>
            <person name="Daboussi M.J."/>
            <person name="Di Pietro A."/>
            <person name="Dufresne M."/>
            <person name="Freitag M."/>
            <person name="Grabherr M."/>
            <person name="Henrissat B."/>
            <person name="Houterman P.M."/>
            <person name="Kang S."/>
            <person name="Shim W.B."/>
            <person name="Woloshuk C."/>
            <person name="Xie X."/>
            <person name="Xu J.R."/>
            <person name="Antoniw J."/>
            <person name="Baker S.E."/>
            <person name="Bluhm B.H."/>
            <person name="Breakspear A."/>
            <person name="Brown D.W."/>
            <person name="Butchko R.A."/>
            <person name="Chapman S."/>
            <person name="Coulson R."/>
            <person name="Coutinho P.M."/>
            <person name="Danchin E.G."/>
            <person name="Diener A."/>
            <person name="Gale L.R."/>
            <person name="Gardiner D.M."/>
            <person name="Goff S."/>
            <person name="Hammond-Kosack K.E."/>
            <person name="Hilburn K."/>
            <person name="Hua-Van A."/>
            <person name="Jonkers W."/>
            <person name="Kazan K."/>
            <person name="Kodira C.D."/>
            <person name="Koehrsen M."/>
            <person name="Kumar L."/>
            <person name="Lee Y.H."/>
            <person name="Li L."/>
            <person name="Manners J.M."/>
            <person name="Miranda-Saavedra D."/>
            <person name="Mukherjee M."/>
            <person name="Park G."/>
            <person name="Park J."/>
            <person name="Park S.Y."/>
            <person name="Proctor R.H."/>
            <person name="Regev A."/>
            <person name="Ruiz-Roldan M.C."/>
            <person name="Sain D."/>
            <person name="Sakthikumar S."/>
            <person name="Sykes S."/>
            <person name="Schwartz D.C."/>
            <person name="Turgeon B.G."/>
            <person name="Wapinski I."/>
            <person name="Yoder O."/>
            <person name="Young S."/>
            <person name="Zeng Q."/>
            <person name="Zhou S."/>
            <person name="Galagan J."/>
            <person name="Cuomo C.A."/>
            <person name="Kistler H.C."/>
            <person name="Rep M."/>
        </authorList>
    </citation>
    <scope>NUCLEOTIDE SEQUENCE [LARGE SCALE GENOMIC DNA]</scope>
    <source>
        <strain evidence="3">M3125 / FGSC 7600</strain>
    </source>
</reference>
<sequence>MNTPRKPNSFSKVIDCAGKTMERLAEGNGAASLSVDLNFEPLMQQMERDIEAAQRKLESLEPGSSLMDRKTFAMSCRVEIEAVIAKVSQTGMFLNITLVNLLMQTIVQESSSTSLKHSLINSGIQPSLNETLEAVKDTVRDVLSRSAESESQAPENSTEGQLVDEPSKPETIKSTISGKSSWYKPRRHDSNGSLRQQFVSKVRNSFTSFTPKSHLSEVLSESDVPAIPPEPVSIYLCS</sequence>
<evidence type="ECO:0000256" key="1">
    <source>
        <dbReference type="SAM" id="MobiDB-lite"/>
    </source>
</evidence>
<dbReference type="RefSeq" id="XP_018757919.1">
    <property type="nucleotide sequence ID" value="XM_018899786.1"/>
</dbReference>
<dbReference type="GeneID" id="30068197"/>
<dbReference type="KEGG" id="fvr:FVEG_10620"/>
<feature type="compositionally biased region" description="Polar residues" evidence="1">
    <location>
        <begin position="149"/>
        <end position="160"/>
    </location>
</feature>
<dbReference type="VEuPathDB" id="FungiDB:FVEG_10620"/>
<name>W7MK18_GIBM7</name>
<protein>
    <submittedName>
        <fullName evidence="2">Uncharacterized protein</fullName>
    </submittedName>
</protein>
<proteinExistence type="predicted"/>
<gene>
    <name evidence="2" type="ORF">FVEG_10620</name>
</gene>
<evidence type="ECO:0000313" key="2">
    <source>
        <dbReference type="EMBL" id="EWG51728.1"/>
    </source>
</evidence>
<keyword evidence="3" id="KW-1185">Reference proteome</keyword>
<evidence type="ECO:0000313" key="3">
    <source>
        <dbReference type="Proteomes" id="UP000009096"/>
    </source>
</evidence>
<dbReference type="EMBL" id="CM000588">
    <property type="protein sequence ID" value="EWG51728.1"/>
    <property type="molecule type" value="Genomic_DNA"/>
</dbReference>